<comment type="similarity">
    <text evidence="3">Belongs to the TVP38/TMEM64 family.</text>
</comment>
<keyword evidence="6 11" id="KW-0812">Transmembrane</keyword>
<feature type="domain" description="VTT" evidence="12">
    <location>
        <begin position="134"/>
        <end position="247"/>
    </location>
</feature>
<dbReference type="RefSeq" id="XP_024335929.1">
    <property type="nucleotide sequence ID" value="XM_024486604.1"/>
</dbReference>
<keyword evidence="7 11" id="KW-1133">Transmembrane helix</keyword>
<evidence type="ECO:0000256" key="8">
    <source>
        <dbReference type="ARBA" id="ARBA00023034"/>
    </source>
</evidence>
<evidence type="ECO:0000256" key="10">
    <source>
        <dbReference type="SAM" id="MobiDB-lite"/>
    </source>
</evidence>
<reference evidence="13 14" key="1">
    <citation type="submission" date="2017-04" db="EMBL/GenBank/DDBJ databases">
        <title>Genome Sequence of the Model Brown-Rot Fungus Postia placenta SB12.</title>
        <authorList>
            <consortium name="DOE Joint Genome Institute"/>
            <person name="Gaskell J."/>
            <person name="Kersten P."/>
            <person name="Larrondo L.F."/>
            <person name="Canessa P."/>
            <person name="Martinez D."/>
            <person name="Hibbett D."/>
            <person name="Schmoll M."/>
            <person name="Kubicek C.P."/>
            <person name="Martinez A.T."/>
            <person name="Yadav J."/>
            <person name="Master E."/>
            <person name="Magnuson J.K."/>
            <person name="James T."/>
            <person name="Yaver D."/>
            <person name="Berka R."/>
            <person name="Labutti K."/>
            <person name="Lipzen A."/>
            <person name="Aerts A."/>
            <person name="Barry K."/>
            <person name="Henrissat B."/>
            <person name="Blanchette R."/>
            <person name="Grigoriev I."/>
            <person name="Cullen D."/>
        </authorList>
    </citation>
    <scope>NUCLEOTIDE SEQUENCE [LARGE SCALE GENOMIC DNA]</scope>
    <source>
        <strain evidence="13 14">MAD-698-R-SB12</strain>
    </source>
</reference>
<evidence type="ECO:0000259" key="12">
    <source>
        <dbReference type="Pfam" id="PF09335"/>
    </source>
</evidence>
<name>A0A1X6MRZ4_9APHY</name>
<evidence type="ECO:0000256" key="11">
    <source>
        <dbReference type="SAM" id="Phobius"/>
    </source>
</evidence>
<organism evidence="13 14">
    <name type="scientific">Postia placenta MAD-698-R-SB12</name>
    <dbReference type="NCBI Taxonomy" id="670580"/>
    <lineage>
        <taxon>Eukaryota</taxon>
        <taxon>Fungi</taxon>
        <taxon>Dikarya</taxon>
        <taxon>Basidiomycota</taxon>
        <taxon>Agaricomycotina</taxon>
        <taxon>Agaricomycetes</taxon>
        <taxon>Polyporales</taxon>
        <taxon>Adustoporiaceae</taxon>
        <taxon>Rhodonia</taxon>
    </lineage>
</organism>
<feature type="region of interest" description="Disordered" evidence="10">
    <location>
        <begin position="1"/>
        <end position="50"/>
    </location>
</feature>
<proteinExistence type="inferred from homology"/>
<evidence type="ECO:0000256" key="2">
    <source>
        <dbReference type="ARBA" id="ARBA00004653"/>
    </source>
</evidence>
<gene>
    <name evidence="13" type="ORF">POSPLADRAFT_1151963</name>
</gene>
<keyword evidence="8" id="KW-0333">Golgi apparatus</keyword>
<evidence type="ECO:0000256" key="7">
    <source>
        <dbReference type="ARBA" id="ARBA00022989"/>
    </source>
</evidence>
<evidence type="ECO:0000313" key="14">
    <source>
        <dbReference type="Proteomes" id="UP000194127"/>
    </source>
</evidence>
<dbReference type="Proteomes" id="UP000194127">
    <property type="component" value="Unassembled WGS sequence"/>
</dbReference>
<evidence type="ECO:0000256" key="4">
    <source>
        <dbReference type="ARBA" id="ARBA00013533"/>
    </source>
</evidence>
<feature type="transmembrane region" description="Helical" evidence="11">
    <location>
        <begin position="217"/>
        <end position="237"/>
    </location>
</feature>
<evidence type="ECO:0000256" key="1">
    <source>
        <dbReference type="ARBA" id="ARBA00002978"/>
    </source>
</evidence>
<feature type="transmembrane region" description="Helical" evidence="11">
    <location>
        <begin position="114"/>
        <end position="132"/>
    </location>
</feature>
<feature type="non-terminal residue" evidence="13">
    <location>
        <position position="372"/>
    </location>
</feature>
<evidence type="ECO:0000256" key="6">
    <source>
        <dbReference type="ARBA" id="ARBA00022692"/>
    </source>
</evidence>
<protein>
    <recommendedName>
        <fullName evidence="4">Golgi apparatus membrane protein TVP38</fullName>
    </recommendedName>
    <alternativeName>
        <fullName evidence="5">Golgi apparatus membrane protein tvp38</fullName>
    </alternativeName>
</protein>
<accession>A0A1X6MRZ4</accession>
<dbReference type="AlphaFoldDB" id="A0A1X6MRZ4"/>
<comment type="function">
    <text evidence="1">Golgi membrane protein involved in vesicular trafficking and spindle migration.</text>
</comment>
<feature type="transmembrane region" description="Helical" evidence="11">
    <location>
        <begin position="264"/>
        <end position="284"/>
    </location>
</feature>
<dbReference type="Pfam" id="PF09335">
    <property type="entry name" value="VTT_dom"/>
    <property type="match status" value="1"/>
</dbReference>
<dbReference type="InterPro" id="IPR032816">
    <property type="entry name" value="VTT_dom"/>
</dbReference>
<dbReference type="PANTHER" id="PTHR47549">
    <property type="entry name" value="GOLGI APPARATUS MEMBRANE PROTEIN TVP38-RELATED"/>
    <property type="match status" value="1"/>
</dbReference>
<dbReference type="PANTHER" id="PTHR47549:SF2">
    <property type="entry name" value="GOLGI APPARATUS MEMBRANE PROTEIN TVP38"/>
    <property type="match status" value="1"/>
</dbReference>
<feature type="transmembrane region" description="Helical" evidence="11">
    <location>
        <begin position="75"/>
        <end position="94"/>
    </location>
</feature>
<evidence type="ECO:0000256" key="9">
    <source>
        <dbReference type="ARBA" id="ARBA00023136"/>
    </source>
</evidence>
<evidence type="ECO:0000256" key="5">
    <source>
        <dbReference type="ARBA" id="ARBA00020673"/>
    </source>
</evidence>
<dbReference type="EMBL" id="KZ110603">
    <property type="protein sequence ID" value="OSX59135.1"/>
    <property type="molecule type" value="Genomic_DNA"/>
</dbReference>
<keyword evidence="14" id="KW-1185">Reference proteome</keyword>
<comment type="subcellular location">
    <subcellularLocation>
        <location evidence="2">Golgi apparatus membrane</location>
        <topology evidence="2">Multi-pass membrane protein</topology>
    </subcellularLocation>
</comment>
<evidence type="ECO:0000313" key="13">
    <source>
        <dbReference type="EMBL" id="OSX59135.1"/>
    </source>
</evidence>
<evidence type="ECO:0000256" key="3">
    <source>
        <dbReference type="ARBA" id="ARBA00008640"/>
    </source>
</evidence>
<dbReference type="OrthoDB" id="166803at2759"/>
<feature type="transmembrane region" description="Helical" evidence="11">
    <location>
        <begin position="139"/>
        <end position="160"/>
    </location>
</feature>
<dbReference type="STRING" id="670580.A0A1X6MRZ4"/>
<dbReference type="InterPro" id="IPR051076">
    <property type="entry name" value="Golgi_membrane_TVP38/TMEM64"/>
</dbReference>
<keyword evidence="9 11" id="KW-0472">Membrane</keyword>
<sequence>MQSYPPNGTGFEASRTSLGSDEESNKKGGATVVDMRDITRTPSPTPSESEELKKTNLIDWKAMGRWKFWIRREWLWYYVICIFGLVLVILFTVFHDKIVRWLQPAANWMHKLPFGWLIPIAILFVISFPPLFGHEIIGILCGLVWGLGVGFAIVAVGTFLGEVGNFYAFRYCLHGRAEKWERTKIMYACLAKVVREGGFKIALIIRLSAIPGHFTTAVFSTCGMSIFTFAIAAVLSLPKQFITVYLGVAMEQSENGGGSRTDTIVKDIVIGITVLITIGAMWYVNTKLNQAKPAVIYEKRKARQAKLMAEAYAKGNGSSMSVTFNPNVSEAEIPLTAHAASFDGSAYQQWDENGRAVGYAPDPSIFVPVPRR</sequence>
<dbReference type="GO" id="GO:0000139">
    <property type="term" value="C:Golgi membrane"/>
    <property type="evidence" value="ECO:0007669"/>
    <property type="project" value="UniProtKB-SubCell"/>
</dbReference>
<dbReference type="GeneID" id="36331553"/>